<dbReference type="RefSeq" id="WP_155453721.1">
    <property type="nucleotide sequence ID" value="NZ_WNKX01000005.1"/>
</dbReference>
<gene>
    <name evidence="2" type="primary">tssA</name>
    <name evidence="2" type="ORF">GM658_07925</name>
</gene>
<evidence type="ECO:0000259" key="1">
    <source>
        <dbReference type="Pfam" id="PF06812"/>
    </source>
</evidence>
<dbReference type="OrthoDB" id="9771118at2"/>
<name>A0A6L6QEF4_9BURK</name>
<dbReference type="AlphaFoldDB" id="A0A6L6QEF4"/>
<dbReference type="EMBL" id="WNKX01000005">
    <property type="protein sequence ID" value="MTW10530.1"/>
    <property type="molecule type" value="Genomic_DNA"/>
</dbReference>
<dbReference type="PANTHER" id="PTHR37951">
    <property type="entry name" value="CYTOPLASMIC PROTEIN-RELATED"/>
    <property type="match status" value="1"/>
</dbReference>
<evidence type="ECO:0000313" key="3">
    <source>
        <dbReference type="Proteomes" id="UP000472320"/>
    </source>
</evidence>
<dbReference type="InterPro" id="IPR010657">
    <property type="entry name" value="ImpA_N"/>
</dbReference>
<dbReference type="Pfam" id="PF06812">
    <property type="entry name" value="ImpA_N"/>
    <property type="match status" value="1"/>
</dbReference>
<reference evidence="2 3" key="1">
    <citation type="submission" date="2019-11" db="EMBL/GenBank/DDBJ databases">
        <title>Type strains purchased from KCTC, JCM and DSMZ.</title>
        <authorList>
            <person name="Lu H."/>
        </authorList>
    </citation>
    <scope>NUCLEOTIDE SEQUENCE [LARGE SCALE GENOMIC DNA]</scope>
    <source>
        <strain evidence="2 3">JCM 31587</strain>
    </source>
</reference>
<accession>A0A6L6QEF4</accession>
<dbReference type="Proteomes" id="UP000472320">
    <property type="component" value="Unassembled WGS sequence"/>
</dbReference>
<dbReference type="InterPro" id="IPR017740">
    <property type="entry name" value="TssA-like"/>
</dbReference>
<keyword evidence="3" id="KW-1185">Reference proteome</keyword>
<organism evidence="2 3">
    <name type="scientific">Massilia eburnea</name>
    <dbReference type="NCBI Taxonomy" id="1776165"/>
    <lineage>
        <taxon>Bacteria</taxon>
        <taxon>Pseudomonadati</taxon>
        <taxon>Pseudomonadota</taxon>
        <taxon>Betaproteobacteria</taxon>
        <taxon>Burkholderiales</taxon>
        <taxon>Oxalobacteraceae</taxon>
        <taxon>Telluria group</taxon>
        <taxon>Massilia</taxon>
    </lineage>
</organism>
<evidence type="ECO:0000313" key="2">
    <source>
        <dbReference type="EMBL" id="MTW10530.1"/>
    </source>
</evidence>
<proteinExistence type="predicted"/>
<protein>
    <submittedName>
        <fullName evidence="2">Type VI secretion system protein TssA</fullName>
    </submittedName>
</protein>
<feature type="domain" description="ImpA N-terminal" evidence="1">
    <location>
        <begin position="8"/>
        <end position="131"/>
    </location>
</feature>
<dbReference type="PANTHER" id="PTHR37951:SF1">
    <property type="entry name" value="TYPE VI SECRETION SYSTEM COMPONENT TSSA1"/>
    <property type="match status" value="1"/>
</dbReference>
<sequence length="349" mass="37988">MFNAETLLAPISPAQPAGDDLSFSHDFDAIAQARRFDDPSLEQGEWVTELKEADWSFVVSRCCALLGEKSKDLRIAVWLAEAAAKQHRMQGLGEAFRLLAGLCREFWDKGLYPEPDGADMEQRIGNLAWILGRTPTLLREMPLTEGQGTAFSAIDFEMARKQASLPEHARNPDWPKLADMETARSRNSPRFREQFATDARYCMDALRELEQAADECLGNDSPGFAAARDAVQAMIDAMPSHAGLPATVSTPLGAAPAGEQIIIAQAVGGAGAVAVQASGPVNSRAQAISQLREIASFFRRTEPHSPVSYFADKAADAGEQDLHTWLRSVVKDSNSLAHIEEMLGIPPNN</sequence>
<dbReference type="NCBIfam" id="TIGR03363">
    <property type="entry name" value="VI_chp_8"/>
    <property type="match status" value="1"/>
</dbReference>
<comment type="caution">
    <text evidence="2">The sequence shown here is derived from an EMBL/GenBank/DDBJ whole genome shotgun (WGS) entry which is preliminary data.</text>
</comment>